<proteinExistence type="predicted"/>
<sequence>MQLVKDWQADKTKPNPYIVAEGKNAGPSEAQVAAKLKRAELKEAREGRGDFLEGATTATAFVKALLHLEDLKRRIKNEVRGTTSPSAEREVQIEELRVSFFKKLKTLRNQQEVFMPGVSGLQQAEEECRDTDRPPTKAEDVKLWLPSDLTEAQRGRASRAALSTLEAKLREAQCGDALSQMRDLLYTKTHIIHYRNSTSVGQRASTRSSTLISRVTDQIRREATKYRQARAALTRLMGAQYRPDLAELEDRDNDEWVLPGEVGTSLLPLQAGLCHGYGKRLEGRTNQHGYMQLCE</sequence>
<dbReference type="Proteomes" id="UP000636479">
    <property type="component" value="Unassembled WGS sequence"/>
</dbReference>
<evidence type="ECO:0000313" key="2">
    <source>
        <dbReference type="Proteomes" id="UP000636479"/>
    </source>
</evidence>
<organism evidence="1 2">
    <name type="scientific">Mycena indigotica</name>
    <dbReference type="NCBI Taxonomy" id="2126181"/>
    <lineage>
        <taxon>Eukaryota</taxon>
        <taxon>Fungi</taxon>
        <taxon>Dikarya</taxon>
        <taxon>Basidiomycota</taxon>
        <taxon>Agaricomycotina</taxon>
        <taxon>Agaricomycetes</taxon>
        <taxon>Agaricomycetidae</taxon>
        <taxon>Agaricales</taxon>
        <taxon>Marasmiineae</taxon>
        <taxon>Mycenaceae</taxon>
        <taxon>Mycena</taxon>
    </lineage>
</organism>
<protein>
    <submittedName>
        <fullName evidence="1">CxC2 domain-containing protein</fullName>
    </submittedName>
</protein>
<dbReference type="EMBL" id="JACAZF010000007">
    <property type="protein sequence ID" value="KAF7299241.1"/>
    <property type="molecule type" value="Genomic_DNA"/>
</dbReference>
<dbReference type="RefSeq" id="XP_037218629.1">
    <property type="nucleotide sequence ID" value="XM_037365387.1"/>
</dbReference>
<keyword evidence="2" id="KW-1185">Reference proteome</keyword>
<dbReference type="OrthoDB" id="3263473at2759"/>
<name>A0A8H6SGV4_9AGAR</name>
<accession>A0A8H6SGV4</accession>
<dbReference type="AlphaFoldDB" id="A0A8H6SGV4"/>
<gene>
    <name evidence="1" type="ORF">MIND_00872800</name>
</gene>
<evidence type="ECO:0000313" key="1">
    <source>
        <dbReference type="EMBL" id="KAF7299241.1"/>
    </source>
</evidence>
<comment type="caution">
    <text evidence="1">The sequence shown here is derived from an EMBL/GenBank/DDBJ whole genome shotgun (WGS) entry which is preliminary data.</text>
</comment>
<reference evidence="1" key="1">
    <citation type="submission" date="2020-05" db="EMBL/GenBank/DDBJ databases">
        <title>Mycena genomes resolve the evolution of fungal bioluminescence.</title>
        <authorList>
            <person name="Tsai I.J."/>
        </authorList>
    </citation>
    <scope>NUCLEOTIDE SEQUENCE</scope>
    <source>
        <strain evidence="1">171206Taipei</strain>
    </source>
</reference>
<dbReference type="GeneID" id="59347903"/>